<dbReference type="RefSeq" id="WP_013170450.1">
    <property type="nucleotide sequence ID" value="NC_014218.1"/>
</dbReference>
<name>D7BJX8_ARCHD</name>
<dbReference type="KEGG" id="ahe:Arch_1253"/>
<keyword evidence="3" id="KW-1185">Reference proteome</keyword>
<dbReference type="AlphaFoldDB" id="D7BJX8"/>
<dbReference type="STRING" id="644284.Arch_1253"/>
<dbReference type="InterPro" id="IPR020945">
    <property type="entry name" value="DMSO/NO3_reduct_chaperone"/>
</dbReference>
<proteinExistence type="predicted"/>
<dbReference type="Gene3D" id="1.10.3480.10">
    <property type="entry name" value="TorD-like"/>
    <property type="match status" value="1"/>
</dbReference>
<reference evidence="2 3" key="1">
    <citation type="journal article" date="2010" name="Stand. Genomic Sci.">
        <title>Complete genome sequence of Arcanobacterium haemolyticum type strain (11018).</title>
        <authorList>
            <person name="Yasawong M."/>
            <person name="Teshima H."/>
            <person name="Lapidus A."/>
            <person name="Nolan M."/>
            <person name="Lucas S."/>
            <person name="Glavina Del Rio T."/>
            <person name="Tice H."/>
            <person name="Cheng J."/>
            <person name="Bruce D."/>
            <person name="Detter C."/>
            <person name="Tapia R."/>
            <person name="Han C."/>
            <person name="Goodwin L."/>
            <person name="Pitluck S."/>
            <person name="Liolios K."/>
            <person name="Ivanova N."/>
            <person name="Mavromatis K."/>
            <person name="Mikhailova N."/>
            <person name="Pati A."/>
            <person name="Chen A."/>
            <person name="Palaniappan K."/>
            <person name="Land M."/>
            <person name="Hauser L."/>
            <person name="Chang Y."/>
            <person name="Jeffries C."/>
            <person name="Rohde M."/>
            <person name="Sikorski J."/>
            <person name="Pukall R."/>
            <person name="Goker M."/>
            <person name="Woyke T."/>
            <person name="Bristow J."/>
            <person name="Eisen J."/>
            <person name="Markowitz V."/>
            <person name="Hugenholtz P."/>
            <person name="Kyrpides N."/>
            <person name="Klenk H."/>
        </authorList>
    </citation>
    <scope>NUCLEOTIDE SEQUENCE [LARGE SCALE GENOMIC DNA]</scope>
    <source>
        <strain evidence="3">ATCC 9345 / DSM 20595 / CCUG 17215 / LMG 16163 / NBRC 15585 / NCTC 8452 / 11018</strain>
    </source>
</reference>
<sequence>MLDFQDIDAFAAAFTVLGRLHVQPADQQTRAQVCSMLDEWPLSPSVSEHTATGLELLRESALAEESDSDVVTDYDTLYGISAGAKVPPFESVHRGEDRLVFDKQTLEVRSAYAELGLQAPRYNAEPDDHVGLELDFLGRCLDARLNGNAQAFDAAVTFTRDHVEQWAPAMLEAAFEQATTSWLKGVIALSRGAVDSWIGALNADA</sequence>
<organism evidence="2 3">
    <name type="scientific">Arcanobacterium haemolyticum (strain ATCC 9345 / DSM 20595 / CCM 5947 / CCUG 17215 / LMG 16163 / NBRC 15585 / NCTC 8452 / 11018)</name>
    <dbReference type="NCBI Taxonomy" id="644284"/>
    <lineage>
        <taxon>Bacteria</taxon>
        <taxon>Bacillati</taxon>
        <taxon>Actinomycetota</taxon>
        <taxon>Actinomycetes</taxon>
        <taxon>Actinomycetales</taxon>
        <taxon>Actinomycetaceae</taxon>
        <taxon>Arcanobacterium</taxon>
    </lineage>
</organism>
<dbReference type="EMBL" id="CP002045">
    <property type="protein sequence ID" value="ADH92958.1"/>
    <property type="molecule type" value="Genomic_DNA"/>
</dbReference>
<evidence type="ECO:0000256" key="1">
    <source>
        <dbReference type="ARBA" id="ARBA00023186"/>
    </source>
</evidence>
<dbReference type="HOGENOM" id="CLU_077650_3_0_11"/>
<dbReference type="InterPro" id="IPR036411">
    <property type="entry name" value="TorD-like_sf"/>
</dbReference>
<dbReference type="Proteomes" id="UP000000376">
    <property type="component" value="Chromosome"/>
</dbReference>
<protein>
    <submittedName>
        <fullName evidence="2">Cytoplasmic chaperone TorD family protein</fullName>
    </submittedName>
</protein>
<dbReference type="SUPFAM" id="SSF89155">
    <property type="entry name" value="TorD-like"/>
    <property type="match status" value="1"/>
</dbReference>
<dbReference type="PANTHER" id="PTHR34227:SF1">
    <property type="entry name" value="DIMETHYL SULFOXIDE REDUCTASE CHAPERONE-RELATED"/>
    <property type="match status" value="1"/>
</dbReference>
<evidence type="ECO:0000313" key="3">
    <source>
        <dbReference type="Proteomes" id="UP000000376"/>
    </source>
</evidence>
<dbReference type="Pfam" id="PF02613">
    <property type="entry name" value="Nitrate_red_del"/>
    <property type="match status" value="1"/>
</dbReference>
<dbReference type="eggNOG" id="COG3381">
    <property type="taxonomic scope" value="Bacteria"/>
</dbReference>
<keyword evidence="1" id="KW-0143">Chaperone</keyword>
<evidence type="ECO:0000313" key="2">
    <source>
        <dbReference type="EMBL" id="ADH92958.1"/>
    </source>
</evidence>
<accession>D7BJX8</accession>
<dbReference type="InterPro" id="IPR050289">
    <property type="entry name" value="TorD/DmsD_chaperones"/>
</dbReference>
<gene>
    <name evidence="2" type="ordered locus">Arch_1253</name>
</gene>
<dbReference type="PANTHER" id="PTHR34227">
    <property type="entry name" value="CHAPERONE PROTEIN YCDY"/>
    <property type="match status" value="1"/>
</dbReference>